<evidence type="ECO:0000256" key="9">
    <source>
        <dbReference type="SAM" id="Phobius"/>
    </source>
</evidence>
<dbReference type="Pfam" id="PF22099">
    <property type="entry name" value="MRS2-like"/>
    <property type="match status" value="1"/>
</dbReference>
<dbReference type="Proteomes" id="UP000018320">
    <property type="component" value="Unassembled WGS sequence"/>
</dbReference>
<comment type="caution">
    <text evidence="10">The sequence shown here is derived from an EMBL/GenBank/DDBJ whole genome shotgun (WGS) entry which is preliminary data.</text>
</comment>
<keyword evidence="7" id="KW-0406">Ion transport</keyword>
<dbReference type="VEuPathDB" id="GiardiaDB:GL50581_3553"/>
<evidence type="ECO:0000256" key="8">
    <source>
        <dbReference type="ARBA" id="ARBA00023136"/>
    </source>
</evidence>
<organism evidence="10 11">
    <name type="scientific">Giardia intestinalis</name>
    <name type="common">Giardia lamblia</name>
    <dbReference type="NCBI Taxonomy" id="5741"/>
    <lineage>
        <taxon>Eukaryota</taxon>
        <taxon>Metamonada</taxon>
        <taxon>Diplomonadida</taxon>
        <taxon>Hexamitidae</taxon>
        <taxon>Giardiinae</taxon>
        <taxon>Giardia</taxon>
    </lineage>
</organism>
<gene>
    <name evidence="10" type="ORF">DHA2_14093</name>
</gene>
<dbReference type="EMBL" id="AHGT01000026">
    <property type="protein sequence ID" value="ESU37462.1"/>
    <property type="molecule type" value="Genomic_DNA"/>
</dbReference>
<keyword evidence="5" id="KW-0809">Transit peptide</keyword>
<keyword evidence="6 9" id="KW-1133">Transmembrane helix</keyword>
<evidence type="ECO:0000256" key="6">
    <source>
        <dbReference type="ARBA" id="ARBA00022989"/>
    </source>
</evidence>
<evidence type="ECO:0000256" key="5">
    <source>
        <dbReference type="ARBA" id="ARBA00022946"/>
    </source>
</evidence>
<keyword evidence="2" id="KW-0813">Transport</keyword>
<dbReference type="GO" id="GO:0015095">
    <property type="term" value="F:magnesium ion transmembrane transporter activity"/>
    <property type="evidence" value="ECO:0007669"/>
    <property type="project" value="TreeGrafter"/>
</dbReference>
<keyword evidence="4" id="KW-0460">Magnesium</keyword>
<dbReference type="GO" id="GO:0016020">
    <property type="term" value="C:membrane"/>
    <property type="evidence" value="ECO:0007669"/>
    <property type="project" value="UniProtKB-SubCell"/>
</dbReference>
<keyword evidence="3 9" id="KW-0812">Transmembrane</keyword>
<dbReference type="Gene3D" id="1.20.58.340">
    <property type="entry name" value="Magnesium transport protein CorA, transmembrane region"/>
    <property type="match status" value="1"/>
</dbReference>
<reference evidence="11" key="1">
    <citation type="submission" date="2012-02" db="EMBL/GenBank/DDBJ databases">
        <title>Genome sequencing of Giardia lamblia Genotypes A2 and B isolates (DH and GS) and comparative analysis with the genomes of Genotypes A1 and E (WB and Pig).</title>
        <authorList>
            <person name="Adam R."/>
            <person name="Dahlstrom E."/>
            <person name="Martens C."/>
            <person name="Bruno D."/>
            <person name="Barbian K."/>
            <person name="Porcella S.F."/>
            <person name="Nash T."/>
        </authorList>
    </citation>
    <scope>NUCLEOTIDE SEQUENCE</scope>
    <source>
        <strain evidence="11">DH</strain>
    </source>
</reference>
<evidence type="ECO:0000256" key="2">
    <source>
        <dbReference type="ARBA" id="ARBA00022448"/>
    </source>
</evidence>
<evidence type="ECO:0000313" key="11">
    <source>
        <dbReference type="Proteomes" id="UP000018320"/>
    </source>
</evidence>
<sequence length="333" mass="38371">MLMHYTFLETVNRQMVFYIYIMLDGKLVRSTETKAVLLPKQLSSLSLEMAYLKADEDTIIFKFTQFRGIITENVLYLVQAGLTDDSLKELEACFQVSHRDLVNEPFEVQVLDTIISTATAALRTRLNDINSDFVQIDLANRTKDGVKDLLFQFPDRLLDLSTQCQCISLAISDLLDDEDEIISLCFKNRHFQRDRLYFCKVQKETFNNGNDYLPYPIDTLVNMLEIYLFLTKAMISTVDVMRSNILNTFSLSELDLDKRRNKILRFELHITFVSLAIEIACMFSSLLGMNVYIPNSESVPVFFYTSGGIVAFSVCIILVCLLVERIINRRQVN</sequence>
<protein>
    <recommendedName>
        <fullName evidence="12">Magnesium transporter</fullName>
    </recommendedName>
</protein>
<dbReference type="VEuPathDB" id="GiardiaDB:DHA2_14093"/>
<evidence type="ECO:0000256" key="3">
    <source>
        <dbReference type="ARBA" id="ARBA00022692"/>
    </source>
</evidence>
<evidence type="ECO:0000256" key="1">
    <source>
        <dbReference type="ARBA" id="ARBA00004141"/>
    </source>
</evidence>
<evidence type="ECO:0000313" key="10">
    <source>
        <dbReference type="EMBL" id="ESU37462.1"/>
    </source>
</evidence>
<evidence type="ECO:0008006" key="12">
    <source>
        <dbReference type="Google" id="ProtNLM"/>
    </source>
</evidence>
<dbReference type="VEuPathDB" id="GiardiaDB:QR46_0600"/>
<evidence type="ECO:0000256" key="4">
    <source>
        <dbReference type="ARBA" id="ARBA00022842"/>
    </source>
</evidence>
<dbReference type="PANTHER" id="PTHR13890">
    <property type="entry name" value="RNA SPLICING PROTEIN MRS2, MITOCHONDRIAL"/>
    <property type="match status" value="1"/>
</dbReference>
<dbReference type="VEuPathDB" id="GiardiaDB:GL50803_0014093"/>
<evidence type="ECO:0000256" key="7">
    <source>
        <dbReference type="ARBA" id="ARBA00023065"/>
    </source>
</evidence>
<name>V6TGH3_GIAIN</name>
<comment type="subcellular location">
    <subcellularLocation>
        <location evidence="1">Membrane</location>
        <topology evidence="1">Multi-pass membrane protein</topology>
    </subcellularLocation>
</comment>
<feature type="transmembrane region" description="Helical" evidence="9">
    <location>
        <begin position="301"/>
        <end position="323"/>
    </location>
</feature>
<reference evidence="10 11" key="2">
    <citation type="journal article" date="2013" name="Genome Biol. Evol.">
        <title>Genome sequencing of Giardia lamblia genotypes A2 and B isolates (DH and GS) and comparative analysis with the genomes of genotypes A1 and E (WB and Pig).</title>
        <authorList>
            <person name="Adam R.D."/>
            <person name="Dahlstrom E.W."/>
            <person name="Martens C.A."/>
            <person name="Bruno D.P."/>
            <person name="Barbian K.D."/>
            <person name="Ricklefs S.M."/>
            <person name="Hernandez M.M."/>
            <person name="Narla N.P."/>
            <person name="Patel R.B."/>
            <person name="Porcella S.F."/>
            <person name="Nash T.E."/>
        </authorList>
    </citation>
    <scope>NUCLEOTIDE SEQUENCE [LARGE SCALE GENOMIC DNA]</scope>
    <source>
        <strain evidence="10 11">DH</strain>
    </source>
</reference>
<proteinExistence type="predicted"/>
<feature type="transmembrane region" description="Helical" evidence="9">
    <location>
        <begin position="268"/>
        <end position="289"/>
    </location>
</feature>
<dbReference type="PANTHER" id="PTHR13890:SF0">
    <property type="entry name" value="MAGNESIUM TRANSPORTER MRS2 HOMOLOG, MITOCHONDRIAL"/>
    <property type="match status" value="1"/>
</dbReference>
<accession>V6TGH3</accession>
<dbReference type="AlphaFoldDB" id="V6TGH3"/>
<keyword evidence="8 9" id="KW-0472">Membrane</keyword>
<dbReference type="InterPro" id="IPR039204">
    <property type="entry name" value="MRS2-like"/>
</dbReference>